<protein>
    <submittedName>
        <fullName evidence="4">Redox-regulated ATPase YchF</fullName>
    </submittedName>
</protein>
<dbReference type="InterPro" id="IPR027417">
    <property type="entry name" value="P-loop_NTPase"/>
</dbReference>
<proteinExistence type="inferred from homology"/>
<dbReference type="Proteomes" id="UP000292580">
    <property type="component" value="Unassembled WGS sequence"/>
</dbReference>
<dbReference type="InterPro" id="IPR006073">
    <property type="entry name" value="GTP-bd"/>
</dbReference>
<keyword evidence="5" id="KW-1185">Reference proteome</keyword>
<dbReference type="OrthoDB" id="5875at2157"/>
<sequence length="390" mass="42328">MITLALAGKPNCGKSTFFKAATMAQVEIANYPFTTIDANNGVAYVRTRCPCQDLGINGCGNCTGGVRFVPVALIDVAGLVPDAHKGRGLGNQFLDNLRQADAIIHVVDASGATDAEGNPVDPGSHDPREDIRFLEHEMTMWVVGILGKHWPRLQRQAQQRTFDIIDGVADVLAGLGITYEDVKDTADELGIDLRRTGEEDLEPFCERLLQRTKPVLFIGNKMDTATPEMLSGLKDLGAVPVSAAAELAVRMAADGGFIEYVPGDPSFAIKPETNLSAQQRAGLEKIAVLMAEHGGTGVQGVIDRAVYELLDQIVVYPVEDEHHYTDKQGRVLPDAFLMRRGSTPRDLAFRVHSDIGEGFLYAVDARSGMRIKESTELKDGDIIKIVSTKK</sequence>
<dbReference type="CDD" id="cd01899">
    <property type="entry name" value="Ygr210"/>
    <property type="match status" value="1"/>
</dbReference>
<dbReference type="SUPFAM" id="SSF52540">
    <property type="entry name" value="P-loop containing nucleoside triphosphate hydrolases"/>
    <property type="match status" value="1"/>
</dbReference>
<dbReference type="Gene3D" id="1.10.8.470">
    <property type="match status" value="1"/>
</dbReference>
<dbReference type="Gene3D" id="3.10.20.30">
    <property type="match status" value="1"/>
</dbReference>
<evidence type="ECO:0000256" key="2">
    <source>
        <dbReference type="ARBA" id="ARBA00022741"/>
    </source>
</evidence>
<dbReference type="NCBIfam" id="NF007171">
    <property type="entry name" value="PRK09602.1"/>
    <property type="match status" value="1"/>
</dbReference>
<evidence type="ECO:0000313" key="5">
    <source>
        <dbReference type="Proteomes" id="UP000292580"/>
    </source>
</evidence>
<evidence type="ECO:0000313" key="4">
    <source>
        <dbReference type="EMBL" id="TAJ44237.1"/>
    </source>
</evidence>
<dbReference type="EMBL" id="PGCL01000003">
    <property type="protein sequence ID" value="TAJ44237.1"/>
    <property type="molecule type" value="Genomic_DNA"/>
</dbReference>
<dbReference type="RefSeq" id="WP_130647308.1">
    <property type="nucleotide sequence ID" value="NZ_PGCL01000003.1"/>
</dbReference>
<comment type="similarity">
    <text evidence="1">Belongs to the RelA/SpoT family.</text>
</comment>
<name>A0A483CMW7_9EURY</name>
<dbReference type="SUPFAM" id="SSF81271">
    <property type="entry name" value="TGS-like"/>
    <property type="match status" value="1"/>
</dbReference>
<dbReference type="Pfam" id="PF02824">
    <property type="entry name" value="TGS"/>
    <property type="match status" value="1"/>
</dbReference>
<dbReference type="InterPro" id="IPR004095">
    <property type="entry name" value="TGS"/>
</dbReference>
<organism evidence="4 5">
    <name type="scientific">Methanofollis fontis</name>
    <dbReference type="NCBI Taxonomy" id="2052832"/>
    <lineage>
        <taxon>Archaea</taxon>
        <taxon>Methanobacteriati</taxon>
        <taxon>Methanobacteriota</taxon>
        <taxon>Stenosarchaea group</taxon>
        <taxon>Methanomicrobia</taxon>
        <taxon>Methanomicrobiales</taxon>
        <taxon>Methanomicrobiaceae</taxon>
        <taxon>Methanofollis</taxon>
    </lineage>
</organism>
<dbReference type="GO" id="GO:0016887">
    <property type="term" value="F:ATP hydrolysis activity"/>
    <property type="evidence" value="ECO:0007669"/>
    <property type="project" value="TreeGrafter"/>
</dbReference>
<dbReference type="InterPro" id="IPR012675">
    <property type="entry name" value="Beta-grasp_dom_sf"/>
</dbReference>
<accession>A0A483CMW7</accession>
<dbReference type="InterPro" id="IPR031167">
    <property type="entry name" value="G_OBG"/>
</dbReference>
<dbReference type="FunFam" id="3.10.20.30:FF:000002">
    <property type="entry name" value="GTP pyrophosphokinase (RelA/SpoT)"/>
    <property type="match status" value="1"/>
</dbReference>
<dbReference type="Pfam" id="PF01926">
    <property type="entry name" value="MMR_HSR1"/>
    <property type="match status" value="1"/>
</dbReference>
<feature type="domain" description="OBG-type G" evidence="3">
    <location>
        <begin position="2"/>
        <end position="261"/>
    </location>
</feature>
<evidence type="ECO:0000256" key="1">
    <source>
        <dbReference type="ARBA" id="ARBA00007476"/>
    </source>
</evidence>
<dbReference type="GO" id="GO:0005525">
    <property type="term" value="F:GTP binding"/>
    <property type="evidence" value="ECO:0007669"/>
    <property type="project" value="InterPro"/>
</dbReference>
<reference evidence="4 5" key="1">
    <citation type="submission" date="2017-11" db="EMBL/GenBank/DDBJ databases">
        <title>Isolation and Characterization of Methanofollis Species from Methane Seep Offshore SW Taiwan.</title>
        <authorList>
            <person name="Teng N.-H."/>
            <person name="Lai M.-C."/>
            <person name="Chen S.-C."/>
        </authorList>
    </citation>
    <scope>NUCLEOTIDE SEQUENCE [LARGE SCALE GENOMIC DNA]</scope>
    <source>
        <strain evidence="4 5">FWC-SCC2</strain>
    </source>
</reference>
<dbReference type="Gene3D" id="3.40.50.300">
    <property type="entry name" value="P-loop containing nucleotide triphosphate hydrolases"/>
    <property type="match status" value="1"/>
</dbReference>
<dbReference type="InterPro" id="IPR013646">
    <property type="entry name" value="YGR210-like_G4"/>
</dbReference>
<evidence type="ECO:0000259" key="3">
    <source>
        <dbReference type="PROSITE" id="PS51710"/>
    </source>
</evidence>
<gene>
    <name evidence="4" type="primary">ychF</name>
    <name evidence="4" type="ORF">CUJ86_09460</name>
</gene>
<dbReference type="PRINTS" id="PR00326">
    <property type="entry name" value="GTP1OBG"/>
</dbReference>
<keyword evidence="2" id="KW-0547">Nucleotide-binding</keyword>
<comment type="caution">
    <text evidence="4">The sequence shown here is derived from an EMBL/GenBank/DDBJ whole genome shotgun (WGS) entry which is preliminary data.</text>
</comment>
<dbReference type="GO" id="GO:0005737">
    <property type="term" value="C:cytoplasm"/>
    <property type="evidence" value="ECO:0007669"/>
    <property type="project" value="TreeGrafter"/>
</dbReference>
<dbReference type="PANTHER" id="PTHR23305:SF1">
    <property type="entry name" value="OBG-TYPE G DOMAIN-CONTAINING PROTEIN"/>
    <property type="match status" value="1"/>
</dbReference>
<dbReference type="CDD" id="cd01669">
    <property type="entry name" value="TGS_MJ1332_like"/>
    <property type="match status" value="1"/>
</dbReference>
<dbReference type="AlphaFoldDB" id="A0A483CMW7"/>
<dbReference type="PROSITE" id="PS51710">
    <property type="entry name" value="G_OBG"/>
    <property type="match status" value="1"/>
</dbReference>
<dbReference type="InterPro" id="IPR012676">
    <property type="entry name" value="TGS-like"/>
</dbReference>
<dbReference type="Pfam" id="PF08438">
    <property type="entry name" value="YGR210-like_G4"/>
    <property type="match status" value="1"/>
</dbReference>
<dbReference type="PANTHER" id="PTHR23305">
    <property type="entry name" value="OBG GTPASE FAMILY"/>
    <property type="match status" value="1"/>
</dbReference>